<accession>A0ABQ7W9W0</accession>
<comment type="subcellular location">
    <subcellularLocation>
        <location evidence="1">Nucleus</location>
    </subcellularLocation>
</comment>
<organism evidence="3 4">
    <name type="scientific">Solanum tuberosum</name>
    <name type="common">Potato</name>
    <dbReference type="NCBI Taxonomy" id="4113"/>
    <lineage>
        <taxon>Eukaryota</taxon>
        <taxon>Viridiplantae</taxon>
        <taxon>Streptophyta</taxon>
        <taxon>Embryophyta</taxon>
        <taxon>Tracheophyta</taxon>
        <taxon>Spermatophyta</taxon>
        <taxon>Magnoliopsida</taxon>
        <taxon>eudicotyledons</taxon>
        <taxon>Gunneridae</taxon>
        <taxon>Pentapetalae</taxon>
        <taxon>asterids</taxon>
        <taxon>lamiids</taxon>
        <taxon>Solanales</taxon>
        <taxon>Solanaceae</taxon>
        <taxon>Solanoideae</taxon>
        <taxon>Solaneae</taxon>
        <taxon>Solanum</taxon>
    </lineage>
</organism>
<dbReference type="InterPro" id="IPR036600">
    <property type="entry name" value="PAH_sf"/>
</dbReference>
<dbReference type="SUPFAM" id="SSF47762">
    <property type="entry name" value="PAH2 domain"/>
    <property type="match status" value="1"/>
</dbReference>
<evidence type="ECO:0000313" key="3">
    <source>
        <dbReference type="EMBL" id="KAH0776597.1"/>
    </source>
</evidence>
<dbReference type="EMBL" id="JAIVGD010000003">
    <property type="protein sequence ID" value="KAH0776597.1"/>
    <property type="molecule type" value="Genomic_DNA"/>
</dbReference>
<keyword evidence="4" id="KW-1185">Reference proteome</keyword>
<evidence type="ECO:0000313" key="4">
    <source>
        <dbReference type="Proteomes" id="UP000826656"/>
    </source>
</evidence>
<reference evidence="3 4" key="1">
    <citation type="journal article" date="2021" name="bioRxiv">
        <title>Chromosome-scale and haplotype-resolved genome assembly of a tetraploid potato cultivar.</title>
        <authorList>
            <person name="Sun H."/>
            <person name="Jiao W.-B."/>
            <person name="Krause K."/>
            <person name="Campoy J.A."/>
            <person name="Goel M."/>
            <person name="Folz-Donahue K."/>
            <person name="Kukat C."/>
            <person name="Huettel B."/>
            <person name="Schneeberger K."/>
        </authorList>
    </citation>
    <scope>NUCLEOTIDE SEQUENCE [LARGE SCALE GENOMIC DNA]</scope>
    <source>
        <strain evidence="3">SolTubOtavaFocal</strain>
        <tissue evidence="3">Leaves</tissue>
    </source>
</reference>
<evidence type="ECO:0000256" key="1">
    <source>
        <dbReference type="ARBA" id="ARBA00004123"/>
    </source>
</evidence>
<proteinExistence type="predicted"/>
<name>A0ABQ7W9W0_SOLTU</name>
<evidence type="ECO:0000256" key="2">
    <source>
        <dbReference type="ARBA" id="ARBA00023242"/>
    </source>
</evidence>
<protein>
    <submittedName>
        <fullName evidence="3">Uncharacterized protein</fullName>
    </submittedName>
</protein>
<dbReference type="Proteomes" id="UP000826656">
    <property type="component" value="Unassembled WGS sequence"/>
</dbReference>
<comment type="caution">
    <text evidence="3">The sequence shown here is derived from an EMBL/GenBank/DDBJ whole genome shotgun (WGS) entry which is preliminary data.</text>
</comment>
<keyword evidence="2" id="KW-0539">Nucleus</keyword>
<sequence>MVTKQFLNSEEILGFILDVPTQGIRSVEGCKPSTNYVLRASKYENINFAEVVKKFHKGEHQLYFNFVYKVVLPQTEQRTVASIIDLLKAKSQVSDLLEKHESLKREMEDFIAILGDKKVEITCLKALLQHANPKDRVPVLMEGRK</sequence>
<gene>
    <name evidence="3" type="ORF">KY290_008008</name>
</gene>